<evidence type="ECO:0000313" key="2">
    <source>
        <dbReference type="EMBL" id="KAF7713081.1"/>
    </source>
</evidence>
<evidence type="ECO:0000259" key="1">
    <source>
        <dbReference type="Pfam" id="PF07985"/>
    </source>
</evidence>
<evidence type="ECO:0000313" key="3">
    <source>
        <dbReference type="Proteomes" id="UP000631181"/>
    </source>
</evidence>
<comment type="caution">
    <text evidence="2">The sequence shown here is derived from an EMBL/GenBank/DDBJ whole genome shotgun (WGS) entry which is preliminary data.</text>
</comment>
<protein>
    <recommendedName>
        <fullName evidence="1">SRR1-like domain-containing protein</fullName>
    </recommendedName>
</protein>
<gene>
    <name evidence="2" type="ORF">PECM_001646</name>
</gene>
<keyword evidence="3" id="KW-1185">Reference proteome</keyword>
<dbReference type="InterPro" id="IPR012942">
    <property type="entry name" value="SRR1-like"/>
</dbReference>
<dbReference type="Proteomes" id="UP000631181">
    <property type="component" value="Unassembled WGS sequence"/>
</dbReference>
<dbReference type="OrthoDB" id="5230585at2759"/>
<organism evidence="2 3">
    <name type="scientific">Penicillium ucsense</name>
    <dbReference type="NCBI Taxonomy" id="2839758"/>
    <lineage>
        <taxon>Eukaryota</taxon>
        <taxon>Fungi</taxon>
        <taxon>Dikarya</taxon>
        <taxon>Ascomycota</taxon>
        <taxon>Pezizomycotina</taxon>
        <taxon>Eurotiomycetes</taxon>
        <taxon>Eurotiomycetidae</taxon>
        <taxon>Eurotiales</taxon>
        <taxon>Aspergillaceae</taxon>
        <taxon>Penicillium</taxon>
    </lineage>
</organism>
<dbReference type="EMBL" id="WIWV01000134">
    <property type="protein sequence ID" value="KAF7713081.1"/>
    <property type="molecule type" value="Genomic_DNA"/>
</dbReference>
<sequence length="293" mass="33205">MSQTTPPLDYGCTPWLMSSQKAADLYGVGVKLWRKEDLKDIEHQLSNSYTLKQFTVRRIDGSTIEILNPFFQVQKPIWKPYVEFQNYWHLVNTEPLGPPETYLCSYLIEWINETEESFSRELITKPLKVFDYKTALWRNSEACQRFISLVNGLVGARTVKKVLCFGLGDVCRAVPEWIKQDHGSWKKEMDVEEVTSRVIQHVMALTTAEICKGDGSVQLLTQDPDYSKATRNILSRKGLKVVGIHGAEGFAEIDEEKIVISPFTAAPVKQIIADLGRPVLILCTGPGTFNYKA</sequence>
<dbReference type="Pfam" id="PF07985">
    <property type="entry name" value="SRR1"/>
    <property type="match status" value="1"/>
</dbReference>
<name>A0A8J8WFC7_9EURO</name>
<reference evidence="2" key="1">
    <citation type="journal article" date="2020" name="Front. Microbiol.">
        <title>Gene regulatory networks of Penicillium echinulatum 2HH and Penicillium oxalicum 114-2 inferred by a computational biology approach.</title>
        <authorList>
            <person name="Lenz A.R."/>
            <person name="Galan-Vasquez E."/>
            <person name="Balbinot E."/>
            <person name="De Abreu F.P."/>
            <person name="De Oliveira N.S."/>
            <person name="Da Rosa L.O."/>
            <person name="De Avila E Silva S."/>
            <person name="Camassola M."/>
            <person name="Dillon A.J.P."/>
            <person name="Perez-Rueda E."/>
        </authorList>
    </citation>
    <scope>NUCLEOTIDE SEQUENCE</scope>
    <source>
        <strain evidence="2">S1M29</strain>
    </source>
</reference>
<dbReference type="AlphaFoldDB" id="A0A8J8WFC7"/>
<feature type="domain" description="SRR1-like" evidence="1">
    <location>
        <begin position="155"/>
        <end position="283"/>
    </location>
</feature>
<proteinExistence type="predicted"/>
<accession>A0A8J8WFC7</accession>
<dbReference type="PANTHER" id="PTHR42080">
    <property type="entry name" value="SRR1 DOMAIN-CONTAINING PROTEIN"/>
    <property type="match status" value="1"/>
</dbReference>
<dbReference type="PANTHER" id="PTHR42080:SF3">
    <property type="entry name" value="SRR1-LIKE DOMAIN-CONTAINING PROTEIN"/>
    <property type="match status" value="1"/>
</dbReference>